<dbReference type="Gramene" id="OPUNC07G00140.1">
    <property type="protein sequence ID" value="OPUNC07G00140.1"/>
    <property type="gene ID" value="OPUNC07G00140"/>
</dbReference>
<evidence type="ECO:0000313" key="1">
    <source>
        <dbReference type="EnsemblPlants" id="OPUNC07G00140.1"/>
    </source>
</evidence>
<dbReference type="PANTHER" id="PTHR47389">
    <property type="entry name" value="OS09G0436400 PROTEIN"/>
    <property type="match status" value="1"/>
</dbReference>
<proteinExistence type="predicted"/>
<organism evidence="1">
    <name type="scientific">Oryza punctata</name>
    <name type="common">Red rice</name>
    <dbReference type="NCBI Taxonomy" id="4537"/>
    <lineage>
        <taxon>Eukaryota</taxon>
        <taxon>Viridiplantae</taxon>
        <taxon>Streptophyta</taxon>
        <taxon>Embryophyta</taxon>
        <taxon>Tracheophyta</taxon>
        <taxon>Spermatophyta</taxon>
        <taxon>Magnoliopsida</taxon>
        <taxon>Liliopsida</taxon>
        <taxon>Poales</taxon>
        <taxon>Poaceae</taxon>
        <taxon>BOP clade</taxon>
        <taxon>Oryzoideae</taxon>
        <taxon>Oryzeae</taxon>
        <taxon>Oryzinae</taxon>
        <taxon>Oryza</taxon>
    </lineage>
</organism>
<dbReference type="OMA" id="TTIRICI"/>
<reference evidence="1" key="2">
    <citation type="submission" date="2018-05" db="EMBL/GenBank/DDBJ databases">
        <title>OpunRS2 (Oryza punctata Reference Sequence Version 2).</title>
        <authorList>
            <person name="Zhang J."/>
            <person name="Kudrna D."/>
            <person name="Lee S."/>
            <person name="Talag J."/>
            <person name="Welchert J."/>
            <person name="Wing R.A."/>
        </authorList>
    </citation>
    <scope>NUCLEOTIDE SEQUENCE [LARGE SCALE GENOMIC DNA]</scope>
</reference>
<dbReference type="HOGENOM" id="CLU_1672138_0_0_1"/>
<dbReference type="STRING" id="4537.A0A0E0LG28"/>
<reference evidence="1" key="1">
    <citation type="submission" date="2015-04" db="UniProtKB">
        <authorList>
            <consortium name="EnsemblPlants"/>
        </authorList>
    </citation>
    <scope>IDENTIFICATION</scope>
</reference>
<accession>A0A0E0LG28</accession>
<name>A0A0E0LG28_ORYPU</name>
<keyword evidence="2" id="KW-1185">Reference proteome</keyword>
<dbReference type="SUPFAM" id="SSF50156">
    <property type="entry name" value="PDZ domain-like"/>
    <property type="match status" value="1"/>
</dbReference>
<dbReference type="EnsemblPlants" id="OPUNC07G00140.1">
    <property type="protein sequence ID" value="OPUNC07G00140.1"/>
    <property type="gene ID" value="OPUNC07G00140"/>
</dbReference>
<dbReference type="InterPro" id="IPR036034">
    <property type="entry name" value="PDZ_sf"/>
</dbReference>
<sequence>MQGGNGGMVIDNDGGVRGMAVYWSPDPAVISISTIMKCIDMFMQFNRVARPVLGIGVRTIALLDVQLQEDFSVFGIKGVYNPVAEELGIKRGNVIISINGQDALTLPELEDYLLSLGWDYLKDRSIRMKDVKLRVFISKVAWKAMSHCLSDSTINLSG</sequence>
<dbReference type="AlphaFoldDB" id="A0A0E0LG28"/>
<dbReference type="PANTHER" id="PTHR47389:SF5">
    <property type="entry name" value="OS09G0436700 PROTEIN"/>
    <property type="match status" value="1"/>
</dbReference>
<evidence type="ECO:0000313" key="2">
    <source>
        <dbReference type="Proteomes" id="UP000026962"/>
    </source>
</evidence>
<dbReference type="Proteomes" id="UP000026962">
    <property type="component" value="Chromosome 7"/>
</dbReference>
<evidence type="ECO:0008006" key="3">
    <source>
        <dbReference type="Google" id="ProtNLM"/>
    </source>
</evidence>
<protein>
    <recommendedName>
        <fullName evidence="3">PDZ domain-containing protein</fullName>
    </recommendedName>
</protein>